<accession>A0A0F9GFF2</accession>
<dbReference type="EMBL" id="LAZR01018133">
    <property type="protein sequence ID" value="KKL97584.1"/>
    <property type="molecule type" value="Genomic_DNA"/>
</dbReference>
<sequence>MKCKCSQKLSPWSITFGCDKCHYTLSNNSFGNLTKEELYQIKKECNYYLKENSEIQQLKDKLHRRNMQIKDLKKKVVRNGYIIRHLDENCEYQDYWSLDGDYTNDGVDLKDNR</sequence>
<name>A0A0F9GFF2_9ZZZZ</name>
<dbReference type="AlphaFoldDB" id="A0A0F9GFF2"/>
<comment type="caution">
    <text evidence="1">The sequence shown here is derived from an EMBL/GenBank/DDBJ whole genome shotgun (WGS) entry which is preliminary data.</text>
</comment>
<protein>
    <submittedName>
        <fullName evidence="1">Uncharacterized protein</fullName>
    </submittedName>
</protein>
<reference evidence="1" key="1">
    <citation type="journal article" date="2015" name="Nature">
        <title>Complex archaea that bridge the gap between prokaryotes and eukaryotes.</title>
        <authorList>
            <person name="Spang A."/>
            <person name="Saw J.H."/>
            <person name="Jorgensen S.L."/>
            <person name="Zaremba-Niedzwiedzka K."/>
            <person name="Martijn J."/>
            <person name="Lind A.E."/>
            <person name="van Eijk R."/>
            <person name="Schleper C."/>
            <person name="Guy L."/>
            <person name="Ettema T.J."/>
        </authorList>
    </citation>
    <scope>NUCLEOTIDE SEQUENCE</scope>
</reference>
<gene>
    <name evidence="1" type="ORF">LCGC14_1833050</name>
</gene>
<evidence type="ECO:0000313" key="1">
    <source>
        <dbReference type="EMBL" id="KKL97584.1"/>
    </source>
</evidence>
<organism evidence="1">
    <name type="scientific">marine sediment metagenome</name>
    <dbReference type="NCBI Taxonomy" id="412755"/>
    <lineage>
        <taxon>unclassified sequences</taxon>
        <taxon>metagenomes</taxon>
        <taxon>ecological metagenomes</taxon>
    </lineage>
</organism>
<proteinExistence type="predicted"/>